<evidence type="ECO:0000313" key="9">
    <source>
        <dbReference type="EMBL" id="CAC5380778.1"/>
    </source>
</evidence>
<dbReference type="CDD" id="cd01530">
    <property type="entry name" value="Cdc25"/>
    <property type="match status" value="1"/>
</dbReference>
<dbReference type="GO" id="GO:0005634">
    <property type="term" value="C:nucleus"/>
    <property type="evidence" value="ECO:0007669"/>
    <property type="project" value="TreeGrafter"/>
</dbReference>
<evidence type="ECO:0000256" key="6">
    <source>
        <dbReference type="RuleBase" id="RU368028"/>
    </source>
</evidence>
<dbReference type="InterPro" id="IPR000751">
    <property type="entry name" value="MPI_Phosphatase"/>
</dbReference>
<reference evidence="9 10" key="1">
    <citation type="submission" date="2020-06" db="EMBL/GenBank/DDBJ databases">
        <authorList>
            <person name="Li R."/>
            <person name="Bekaert M."/>
        </authorList>
    </citation>
    <scope>NUCLEOTIDE SEQUENCE [LARGE SCALE GENOMIC DNA]</scope>
    <source>
        <strain evidence="10">wild</strain>
    </source>
</reference>
<dbReference type="SMART" id="SM00450">
    <property type="entry name" value="RHOD"/>
    <property type="match status" value="1"/>
</dbReference>
<dbReference type="Gene3D" id="3.40.250.10">
    <property type="entry name" value="Rhodanese-like domain"/>
    <property type="match status" value="1"/>
</dbReference>
<dbReference type="GO" id="GO:0004725">
    <property type="term" value="F:protein tyrosine phosphatase activity"/>
    <property type="evidence" value="ECO:0007669"/>
    <property type="project" value="UniProtKB-UniRule"/>
</dbReference>
<dbReference type="InterPro" id="IPR036873">
    <property type="entry name" value="Rhodanese-like_dom_sf"/>
</dbReference>
<evidence type="ECO:0000256" key="7">
    <source>
        <dbReference type="SAM" id="MobiDB-lite"/>
    </source>
</evidence>
<dbReference type="Proteomes" id="UP000507470">
    <property type="component" value="Unassembled WGS sequence"/>
</dbReference>
<dbReference type="PANTHER" id="PTHR10828:SF76">
    <property type="entry name" value="M-PHASE INDUCER PHOSPHATASE"/>
    <property type="match status" value="1"/>
</dbReference>
<dbReference type="GO" id="GO:0032502">
    <property type="term" value="P:developmental process"/>
    <property type="evidence" value="ECO:0007669"/>
    <property type="project" value="UniProtKB-ARBA"/>
</dbReference>
<dbReference type="GO" id="GO:0000086">
    <property type="term" value="P:G2/M transition of mitotic cell cycle"/>
    <property type="evidence" value="ECO:0007669"/>
    <property type="project" value="TreeGrafter"/>
</dbReference>
<dbReference type="PANTHER" id="PTHR10828">
    <property type="entry name" value="M-PHASE INDUCER PHOSPHATASE DUAL SPECIFICITY PHOSPHATASE CDC25"/>
    <property type="match status" value="1"/>
</dbReference>
<feature type="region of interest" description="Disordered" evidence="7">
    <location>
        <begin position="246"/>
        <end position="265"/>
    </location>
</feature>
<comment type="function">
    <text evidence="6">Tyrosine protein phosphatase which functions as a dosage-dependent inducer of mitotic progression.</text>
</comment>
<name>A0A6J8B9Y2_MYTCO</name>
<evidence type="ECO:0000256" key="4">
    <source>
        <dbReference type="ARBA" id="ARBA00022912"/>
    </source>
</evidence>
<evidence type="ECO:0000256" key="3">
    <source>
        <dbReference type="ARBA" id="ARBA00022801"/>
    </source>
</evidence>
<protein>
    <recommendedName>
        <fullName evidence="6">M-phase inducer phosphatase</fullName>
        <ecNumber evidence="6">3.1.3.48</ecNumber>
    </recommendedName>
</protein>
<keyword evidence="10" id="KW-1185">Reference proteome</keyword>
<evidence type="ECO:0000256" key="2">
    <source>
        <dbReference type="ARBA" id="ARBA00022618"/>
    </source>
</evidence>
<dbReference type="OrthoDB" id="9999371at2759"/>
<accession>A0A6J8B9Y2</accession>
<keyword evidence="4 6" id="KW-0904">Protein phosphatase</keyword>
<dbReference type="GO" id="GO:0005737">
    <property type="term" value="C:cytoplasm"/>
    <property type="evidence" value="ECO:0007669"/>
    <property type="project" value="TreeGrafter"/>
</dbReference>
<keyword evidence="5 6" id="KW-0131">Cell cycle</keyword>
<dbReference type="EC" id="3.1.3.48" evidence="6"/>
<dbReference type="Pfam" id="PF00581">
    <property type="entry name" value="Rhodanese"/>
    <property type="match status" value="1"/>
</dbReference>
<dbReference type="GO" id="GO:0110032">
    <property type="term" value="P:positive regulation of G2/MI transition of meiotic cell cycle"/>
    <property type="evidence" value="ECO:0007669"/>
    <property type="project" value="TreeGrafter"/>
</dbReference>
<keyword evidence="6" id="KW-0498">Mitosis</keyword>
<dbReference type="FunFam" id="3.40.250.10:FF:000036">
    <property type="entry name" value="M-phase inducer phosphatase"/>
    <property type="match status" value="1"/>
</dbReference>
<dbReference type="GO" id="GO:0051301">
    <property type="term" value="P:cell division"/>
    <property type="evidence" value="ECO:0007669"/>
    <property type="project" value="UniProtKB-UniRule"/>
</dbReference>
<evidence type="ECO:0000256" key="5">
    <source>
        <dbReference type="ARBA" id="ARBA00023306"/>
    </source>
</evidence>
<dbReference type="GO" id="GO:0010971">
    <property type="term" value="P:positive regulation of G2/M transition of mitotic cell cycle"/>
    <property type="evidence" value="ECO:0007669"/>
    <property type="project" value="TreeGrafter"/>
</dbReference>
<dbReference type="PRINTS" id="PR00716">
    <property type="entry name" value="MPIPHPHTASE"/>
</dbReference>
<evidence type="ECO:0000313" key="10">
    <source>
        <dbReference type="Proteomes" id="UP000507470"/>
    </source>
</evidence>
<dbReference type="PROSITE" id="PS50206">
    <property type="entry name" value="RHODANESE_3"/>
    <property type="match status" value="1"/>
</dbReference>
<dbReference type="InterPro" id="IPR001763">
    <property type="entry name" value="Rhodanese-like_dom"/>
</dbReference>
<comment type="catalytic activity">
    <reaction evidence="6">
        <text>O-phospho-L-tyrosyl-[protein] + H2O = L-tyrosyl-[protein] + phosphate</text>
        <dbReference type="Rhea" id="RHEA:10684"/>
        <dbReference type="Rhea" id="RHEA-COMP:10136"/>
        <dbReference type="Rhea" id="RHEA-COMP:20101"/>
        <dbReference type="ChEBI" id="CHEBI:15377"/>
        <dbReference type="ChEBI" id="CHEBI:43474"/>
        <dbReference type="ChEBI" id="CHEBI:46858"/>
        <dbReference type="ChEBI" id="CHEBI:61978"/>
        <dbReference type="EC" id="3.1.3.48"/>
    </reaction>
</comment>
<sequence>MLPKQLFQDDGECFQMIGGMEPFGIESTKPKAGNIRSSAANVSFTKCHQADSVKSTSAVDKHNKPCRDLMTAVNKLTLNNDLIADCSRTYSLPTVAGKHQDLNSISPQTLSDLIDGRYKNVINSYRIIDCRYPYEFEGGHIEGAENRYSHASILELLQQPTTEKQILVFHCEFSSERGPKMMRFLRSKDRELNKENDPALNYPEVYLLDEGYKSFFNEKSTYCDPISYKPMIHSEHSSDLRHFRAKSKSWTTGEKRQHARRSIRL</sequence>
<evidence type="ECO:0000256" key="1">
    <source>
        <dbReference type="ARBA" id="ARBA00011065"/>
    </source>
</evidence>
<gene>
    <name evidence="9" type="ORF">MCOR_16723</name>
</gene>
<proteinExistence type="inferred from homology"/>
<dbReference type="EMBL" id="CACVKT020002952">
    <property type="protein sequence ID" value="CAC5380778.1"/>
    <property type="molecule type" value="Genomic_DNA"/>
</dbReference>
<feature type="domain" description="Rhodanese" evidence="8">
    <location>
        <begin position="121"/>
        <end position="224"/>
    </location>
</feature>
<evidence type="ECO:0000259" key="8">
    <source>
        <dbReference type="PROSITE" id="PS50206"/>
    </source>
</evidence>
<comment type="similarity">
    <text evidence="1 6">Belongs to the MPI phosphatase family.</text>
</comment>
<keyword evidence="3 6" id="KW-0378">Hydrolase</keyword>
<keyword evidence="2 6" id="KW-0132">Cell division</keyword>
<dbReference type="GO" id="GO:0009794">
    <property type="term" value="P:regulation of mitotic cell cycle, embryonic"/>
    <property type="evidence" value="ECO:0007669"/>
    <property type="project" value="UniProtKB-ARBA"/>
</dbReference>
<organism evidence="9 10">
    <name type="scientific">Mytilus coruscus</name>
    <name type="common">Sea mussel</name>
    <dbReference type="NCBI Taxonomy" id="42192"/>
    <lineage>
        <taxon>Eukaryota</taxon>
        <taxon>Metazoa</taxon>
        <taxon>Spiralia</taxon>
        <taxon>Lophotrochozoa</taxon>
        <taxon>Mollusca</taxon>
        <taxon>Bivalvia</taxon>
        <taxon>Autobranchia</taxon>
        <taxon>Pteriomorphia</taxon>
        <taxon>Mytilida</taxon>
        <taxon>Mytiloidea</taxon>
        <taxon>Mytilidae</taxon>
        <taxon>Mytilinae</taxon>
        <taxon>Mytilus</taxon>
    </lineage>
</organism>
<dbReference type="SUPFAM" id="SSF52821">
    <property type="entry name" value="Rhodanese/Cell cycle control phosphatase"/>
    <property type="match status" value="1"/>
</dbReference>
<dbReference type="AlphaFoldDB" id="A0A6J8B9Y2"/>